<evidence type="ECO:0000256" key="3">
    <source>
        <dbReference type="ARBA" id="ARBA00013095"/>
    </source>
</evidence>
<dbReference type="GeneID" id="28851875"/>
<dbReference type="GO" id="GO:0005576">
    <property type="term" value="C:extracellular region"/>
    <property type="evidence" value="ECO:0007669"/>
    <property type="project" value="UniProtKB-SubCell"/>
</dbReference>
<keyword evidence="5 13" id="KW-0964">Secreted</keyword>
<evidence type="ECO:0000256" key="13">
    <source>
        <dbReference type="RuleBase" id="RU361263"/>
    </source>
</evidence>
<evidence type="ECO:0000256" key="10">
    <source>
        <dbReference type="ARBA" id="ARBA00034045"/>
    </source>
</evidence>
<evidence type="ECO:0000313" key="14">
    <source>
        <dbReference type="EMBL" id="OAQ61494.1"/>
    </source>
</evidence>
<keyword evidence="15" id="KW-1185">Reference proteome</keyword>
<comment type="function">
    <text evidence="13">Catalyzes the hydrolysis of complex carboxylic polyesters found in the cell wall of plants. Degrades cutin, a macromolecule that forms the structure of the plant cuticle.</text>
</comment>
<evidence type="ECO:0000256" key="8">
    <source>
        <dbReference type="ARBA" id="ARBA00023026"/>
    </source>
</evidence>
<dbReference type="AlphaFoldDB" id="A0A179F7N8"/>
<dbReference type="SUPFAM" id="SSF53474">
    <property type="entry name" value="alpha/beta-Hydrolases"/>
    <property type="match status" value="1"/>
</dbReference>
<dbReference type="EC" id="3.1.1.74" evidence="3 13"/>
<dbReference type="GO" id="GO:0050525">
    <property type="term" value="F:cutinase activity"/>
    <property type="evidence" value="ECO:0007669"/>
    <property type="project" value="UniProtKB-UniRule"/>
</dbReference>
<gene>
    <name evidence="14" type="ORF">VFPPC_09323</name>
</gene>
<dbReference type="Proteomes" id="UP000078397">
    <property type="component" value="Unassembled WGS sequence"/>
</dbReference>
<dbReference type="SMART" id="SM01110">
    <property type="entry name" value="Cutinase"/>
    <property type="match status" value="1"/>
</dbReference>
<dbReference type="RefSeq" id="XP_018139198.1">
    <property type="nucleotide sequence ID" value="XM_018287881.1"/>
</dbReference>
<comment type="catalytic activity">
    <reaction evidence="10 13">
        <text>cutin + H2O = cutin monomers.</text>
        <dbReference type="EC" id="3.1.1.74"/>
    </reaction>
</comment>
<dbReference type="EMBL" id="LSBJ02000007">
    <property type="protein sequence ID" value="OAQ61494.1"/>
    <property type="molecule type" value="Genomic_DNA"/>
</dbReference>
<keyword evidence="8" id="KW-0843">Virulence</keyword>
<evidence type="ECO:0000256" key="1">
    <source>
        <dbReference type="ARBA" id="ARBA00004613"/>
    </source>
</evidence>
<accession>A0A179F7N8</accession>
<feature type="disulfide bond" evidence="12">
    <location>
        <begin position="192"/>
        <end position="199"/>
    </location>
</feature>
<dbReference type="PANTHER" id="PTHR48250:SF3">
    <property type="entry name" value="CUTINASE 1-RELATED"/>
    <property type="match status" value="1"/>
</dbReference>
<dbReference type="STRING" id="1380566.A0A179F7N8"/>
<sequence>MKFILATTFFCWLASAAPAAYPEIVPVDIRDLDARQDSGITRNELQNGSGQCPPVIFIFARGSTESGNMGSLGPLVASNLESRFGANNVWVQGVGGPYTASLADNFLPAGTSAAAIREMTRLFNLANSKCPNANVVAGGYSQGAALTAASISGLSTTVRNQVVGTVLFGYTKNQQNGGKIPNYPSDRLKVFCNPGDLVCVGTLTITPAHLAYGPAASSTAPQFLISKVTTA</sequence>
<dbReference type="FunFam" id="3.40.50.1820:FF:000235">
    <property type="entry name" value="Cutinase 1"/>
    <property type="match status" value="1"/>
</dbReference>
<dbReference type="InterPro" id="IPR000675">
    <property type="entry name" value="Cutinase/axe"/>
</dbReference>
<dbReference type="PRINTS" id="PR00129">
    <property type="entry name" value="CUTINASE"/>
</dbReference>
<dbReference type="GO" id="GO:0016052">
    <property type="term" value="P:carbohydrate catabolic process"/>
    <property type="evidence" value="ECO:0007669"/>
    <property type="project" value="TreeGrafter"/>
</dbReference>
<comment type="caution">
    <text evidence="14">The sequence shown here is derived from an EMBL/GenBank/DDBJ whole genome shotgun (WGS) entry which is preliminary data.</text>
</comment>
<feature type="active site" evidence="11">
    <location>
        <position position="196"/>
    </location>
</feature>
<feature type="active site" description="Nucleophile" evidence="11">
    <location>
        <position position="141"/>
    </location>
</feature>
<dbReference type="Pfam" id="PF01083">
    <property type="entry name" value="Cutinase"/>
    <property type="match status" value="1"/>
</dbReference>
<keyword evidence="7 13" id="KW-0378">Hydrolase</keyword>
<feature type="active site" description="Proton donor/acceptor" evidence="11">
    <location>
        <position position="209"/>
    </location>
</feature>
<name>A0A179F7N8_METCM</name>
<dbReference type="PROSITE" id="PS00931">
    <property type="entry name" value="CUTINASE_2"/>
    <property type="match status" value="1"/>
</dbReference>
<feature type="chain" id="PRO_5007950153" description="Cutinase" evidence="13">
    <location>
        <begin position="17"/>
        <end position="231"/>
    </location>
</feature>
<dbReference type="InterPro" id="IPR043579">
    <property type="entry name" value="CUTINASE_2"/>
</dbReference>
<dbReference type="PROSITE" id="PS00155">
    <property type="entry name" value="CUTINASE_1"/>
    <property type="match status" value="1"/>
</dbReference>
<organism evidence="14 15">
    <name type="scientific">Pochonia chlamydosporia 170</name>
    <dbReference type="NCBI Taxonomy" id="1380566"/>
    <lineage>
        <taxon>Eukaryota</taxon>
        <taxon>Fungi</taxon>
        <taxon>Dikarya</taxon>
        <taxon>Ascomycota</taxon>
        <taxon>Pezizomycotina</taxon>
        <taxon>Sordariomycetes</taxon>
        <taxon>Hypocreomycetidae</taxon>
        <taxon>Hypocreales</taxon>
        <taxon>Clavicipitaceae</taxon>
        <taxon>Pochonia</taxon>
    </lineage>
</organism>
<comment type="subcellular location">
    <subcellularLocation>
        <location evidence="1 13">Secreted</location>
    </subcellularLocation>
</comment>
<protein>
    <recommendedName>
        <fullName evidence="3 13">Cutinase</fullName>
        <ecNumber evidence="3 13">3.1.1.74</ecNumber>
    </recommendedName>
</protein>
<evidence type="ECO:0000313" key="15">
    <source>
        <dbReference type="Proteomes" id="UP000078397"/>
    </source>
</evidence>
<evidence type="ECO:0000256" key="12">
    <source>
        <dbReference type="PIRSR" id="PIRSR611150-2"/>
    </source>
</evidence>
<dbReference type="InterPro" id="IPR029058">
    <property type="entry name" value="AB_hydrolase_fold"/>
</dbReference>
<dbReference type="OrthoDB" id="3225429at2759"/>
<feature type="disulfide bond" evidence="12">
    <location>
        <begin position="52"/>
        <end position="130"/>
    </location>
</feature>
<proteinExistence type="inferred from homology"/>
<feature type="signal peptide" evidence="13">
    <location>
        <begin position="1"/>
        <end position="16"/>
    </location>
</feature>
<dbReference type="Gene3D" id="3.40.50.1820">
    <property type="entry name" value="alpha/beta hydrolase"/>
    <property type="match status" value="1"/>
</dbReference>
<keyword evidence="9 12" id="KW-1015">Disulfide bond</keyword>
<evidence type="ECO:0000256" key="11">
    <source>
        <dbReference type="PIRSR" id="PIRSR611150-1"/>
    </source>
</evidence>
<comment type="similarity">
    <text evidence="2 13">Belongs to the cutinase family.</text>
</comment>
<evidence type="ECO:0000256" key="6">
    <source>
        <dbReference type="ARBA" id="ARBA00022729"/>
    </source>
</evidence>
<dbReference type="PANTHER" id="PTHR48250">
    <property type="entry name" value="CUTINASE 2-RELATED"/>
    <property type="match status" value="1"/>
</dbReference>
<dbReference type="KEGG" id="pchm:VFPPC_09323"/>
<evidence type="ECO:0000256" key="4">
    <source>
        <dbReference type="ARBA" id="ARBA00022487"/>
    </source>
</evidence>
<evidence type="ECO:0000256" key="7">
    <source>
        <dbReference type="ARBA" id="ARBA00022801"/>
    </source>
</evidence>
<evidence type="ECO:0000256" key="5">
    <source>
        <dbReference type="ARBA" id="ARBA00022525"/>
    </source>
</evidence>
<keyword evidence="6 13" id="KW-0732">Signal</keyword>
<dbReference type="InterPro" id="IPR043580">
    <property type="entry name" value="CUTINASE_1"/>
</dbReference>
<evidence type="ECO:0000256" key="2">
    <source>
        <dbReference type="ARBA" id="ARBA00007534"/>
    </source>
</evidence>
<dbReference type="InterPro" id="IPR011150">
    <property type="entry name" value="Cutinase_monf"/>
</dbReference>
<keyword evidence="4 13" id="KW-0719">Serine esterase</keyword>
<reference evidence="14 15" key="1">
    <citation type="journal article" date="2016" name="PLoS Pathog.">
        <title>Biosynthesis of antibiotic leucinostatins in bio-control fungus Purpureocillium lilacinum and their inhibition on phytophthora revealed by genome mining.</title>
        <authorList>
            <person name="Wang G."/>
            <person name="Liu Z."/>
            <person name="Lin R."/>
            <person name="Li E."/>
            <person name="Mao Z."/>
            <person name="Ling J."/>
            <person name="Yang Y."/>
            <person name="Yin W.B."/>
            <person name="Xie B."/>
        </authorList>
    </citation>
    <scope>NUCLEOTIDE SEQUENCE [LARGE SCALE GENOMIC DNA]</scope>
    <source>
        <strain evidence="14">170</strain>
    </source>
</reference>
<evidence type="ECO:0000256" key="9">
    <source>
        <dbReference type="ARBA" id="ARBA00023157"/>
    </source>
</evidence>